<organism evidence="2 3">
    <name type="scientific">Mya arenaria</name>
    <name type="common">Soft-shell clam</name>
    <dbReference type="NCBI Taxonomy" id="6604"/>
    <lineage>
        <taxon>Eukaryota</taxon>
        <taxon>Metazoa</taxon>
        <taxon>Spiralia</taxon>
        <taxon>Lophotrochozoa</taxon>
        <taxon>Mollusca</taxon>
        <taxon>Bivalvia</taxon>
        <taxon>Autobranchia</taxon>
        <taxon>Heteroconchia</taxon>
        <taxon>Euheterodonta</taxon>
        <taxon>Imparidentia</taxon>
        <taxon>Neoheterodontei</taxon>
        <taxon>Myida</taxon>
        <taxon>Myoidea</taxon>
        <taxon>Myidae</taxon>
        <taxon>Mya</taxon>
    </lineage>
</organism>
<name>A0ABY7FJV8_MYAAR</name>
<sequence length="380" mass="41930">MYYKDSLDYTPKYSAVKVCLYADKSGLALGYHQQTLSRKGPMRGLLNGTNLLLLSESVGRNNPDKWLAIASLMWAKDTASVFVRFCIRYNTSSLWTPCALVDIDRVKKNVQRMIDNCTNLGVELRPHMKTHKTMKIVVSTIAEAEFYADGGFDDIIFASPMVKERISKRVISLATRLEAFHVMVDSVVGMQGVIDTPLDGDKKWNVFMEVDCGYGRTGCVWDSDDALMICRKAAAAEHVRLEADGIPVPRFGCGSTPSCSRPINNMGVLTEFHPGNYIFYDYMQVLVGSCSMDDIAMKIVTTVISHKPEVGTLVVDCGWNCISQDGCERPKDTLPLGYTPIVDHPELSRVPQQGCSLSTMYIPVTKSSISGSQTGAASDN</sequence>
<keyword evidence="3" id="KW-1185">Reference proteome</keyword>
<evidence type="ECO:0000313" key="2">
    <source>
        <dbReference type="EMBL" id="WAR22480.1"/>
    </source>
</evidence>
<dbReference type="Proteomes" id="UP001164746">
    <property type="component" value="Chromosome 12"/>
</dbReference>
<evidence type="ECO:0000313" key="3">
    <source>
        <dbReference type="Proteomes" id="UP001164746"/>
    </source>
</evidence>
<dbReference type="Gene3D" id="2.40.37.20">
    <property type="entry name" value="D-serine dehydratase-like domain"/>
    <property type="match status" value="1"/>
</dbReference>
<dbReference type="PANTHER" id="PTHR28004">
    <property type="entry name" value="ZGC:162816-RELATED"/>
    <property type="match status" value="1"/>
</dbReference>
<dbReference type="InterPro" id="IPR042208">
    <property type="entry name" value="D-ser_dehydrat-like_sf"/>
</dbReference>
<dbReference type="EMBL" id="CP111023">
    <property type="protein sequence ID" value="WAR22480.1"/>
    <property type="molecule type" value="Genomic_DNA"/>
</dbReference>
<dbReference type="Pfam" id="PF01168">
    <property type="entry name" value="Ala_racemase_N"/>
    <property type="match status" value="1"/>
</dbReference>
<dbReference type="InterPro" id="IPR001608">
    <property type="entry name" value="Ala_racemase_N"/>
</dbReference>
<dbReference type="InterPro" id="IPR029066">
    <property type="entry name" value="PLP-binding_barrel"/>
</dbReference>
<dbReference type="SUPFAM" id="SSF51419">
    <property type="entry name" value="PLP-binding barrel"/>
    <property type="match status" value="1"/>
</dbReference>
<accession>A0ABY7FJV8</accession>
<feature type="domain" description="Alanine racemase N-terminal" evidence="1">
    <location>
        <begin position="102"/>
        <end position="242"/>
    </location>
</feature>
<dbReference type="Gene3D" id="3.20.20.10">
    <property type="entry name" value="Alanine racemase"/>
    <property type="match status" value="1"/>
</dbReference>
<dbReference type="PANTHER" id="PTHR28004:SF2">
    <property type="entry name" value="D-SERINE DEHYDRATASE"/>
    <property type="match status" value="1"/>
</dbReference>
<evidence type="ECO:0000259" key="1">
    <source>
        <dbReference type="Pfam" id="PF01168"/>
    </source>
</evidence>
<protein>
    <submittedName>
        <fullName evidence="2">DTHAD-like protein</fullName>
    </submittedName>
</protein>
<proteinExistence type="predicted"/>
<gene>
    <name evidence="2" type="ORF">MAR_016454</name>
</gene>
<dbReference type="InterPro" id="IPR051466">
    <property type="entry name" value="D-amino_acid_metab_enzyme"/>
</dbReference>
<reference evidence="2" key="1">
    <citation type="submission" date="2022-11" db="EMBL/GenBank/DDBJ databases">
        <title>Centuries of genome instability and evolution in soft-shell clam transmissible cancer (bioRxiv).</title>
        <authorList>
            <person name="Hart S.F.M."/>
            <person name="Yonemitsu M.A."/>
            <person name="Giersch R.M."/>
            <person name="Beal B.F."/>
            <person name="Arriagada G."/>
            <person name="Davis B.W."/>
            <person name="Ostrander E.A."/>
            <person name="Goff S.P."/>
            <person name="Metzger M.J."/>
        </authorList>
    </citation>
    <scope>NUCLEOTIDE SEQUENCE</scope>
    <source>
        <strain evidence="2">MELC-2E11</strain>
        <tissue evidence="2">Siphon/mantle</tissue>
    </source>
</reference>